<dbReference type="Proteomes" id="UP000027037">
    <property type="component" value="Unassembled WGS sequence"/>
</dbReference>
<dbReference type="Pfam" id="PF16289">
    <property type="entry name" value="PIN_12"/>
    <property type="match status" value="1"/>
</dbReference>
<keyword evidence="3" id="KW-1185">Reference proteome</keyword>
<proteinExistence type="predicted"/>
<feature type="domain" description="DUF4935" evidence="1">
    <location>
        <begin position="1"/>
        <end position="163"/>
    </location>
</feature>
<dbReference type="EMBL" id="AWFF01000074">
    <property type="protein sequence ID" value="KCZ52071.1"/>
    <property type="molecule type" value="Genomic_DNA"/>
</dbReference>
<dbReference type="PATRIC" id="fig|1280946.3.peg.3068"/>
<dbReference type="AlphaFoldDB" id="A0A062TVP3"/>
<sequence>MLDTNVLFTEDEARLFSHGAERLIATAAKETGLHIDWILPDVVSAERFRQMKTKAVNLLIPLARLEKLIGHNLALTEEILSDRVMNVIAADKKRLGVEDFSVDYTKVDWAKVVEASTLRQPPFSNDKTEKGFRDAVILEAFSQLVDAAPSSPQTCRLFLVSSDDLLELAANSRLGNLHNVTVVKNLDELRTKLTAIGAHLSQGDLERIIPEATKVFFAKGEDGSLYYKKGISDRLLAFPEVRSHPDQSFTIVDRKFFIDTPTFLSKQAQTLTFSSGVTIKLKAEKEVPSIDTSKSDIPYAATINALAALLSKSSPSSSSVGLSDEPAAYNALSGYSPTGTTKKFVEYGSADFSVVWKTTLSSTGKLIRSDVEDIVLDSIDWTDEDD</sequence>
<reference evidence="2 3" key="1">
    <citation type="journal article" date="2014" name="Antonie Van Leeuwenhoek">
        <title>Hyphomonas beringensis sp. nov. and Hyphomonas chukchiensis sp. nov., isolated from surface seawater of the Bering Sea and Chukchi Sea.</title>
        <authorList>
            <person name="Li C."/>
            <person name="Lai Q."/>
            <person name="Li G."/>
            <person name="Dong C."/>
            <person name="Wang J."/>
            <person name="Liao Y."/>
            <person name="Shao Z."/>
        </authorList>
    </citation>
    <scope>NUCLEOTIDE SEQUENCE [LARGE SCALE GENOMIC DNA]</scope>
    <source>
        <strain evidence="2 3">25B14_1</strain>
    </source>
</reference>
<comment type="caution">
    <text evidence="2">The sequence shown here is derived from an EMBL/GenBank/DDBJ whole genome shotgun (WGS) entry which is preliminary data.</text>
</comment>
<gene>
    <name evidence="2" type="ORF">HY29_18295</name>
</gene>
<organism evidence="2 3">
    <name type="scientific">Hyphomonas beringensis</name>
    <dbReference type="NCBI Taxonomy" id="1280946"/>
    <lineage>
        <taxon>Bacteria</taxon>
        <taxon>Pseudomonadati</taxon>
        <taxon>Pseudomonadota</taxon>
        <taxon>Alphaproteobacteria</taxon>
        <taxon>Hyphomonadales</taxon>
        <taxon>Hyphomonadaceae</taxon>
        <taxon>Hyphomonas</taxon>
    </lineage>
</organism>
<dbReference type="InterPro" id="IPR032557">
    <property type="entry name" value="DUF4935"/>
</dbReference>
<evidence type="ECO:0000259" key="1">
    <source>
        <dbReference type="Pfam" id="PF16289"/>
    </source>
</evidence>
<name>A0A062TVP3_9PROT</name>
<dbReference type="eggNOG" id="ENOG503497F">
    <property type="taxonomic scope" value="Bacteria"/>
</dbReference>
<evidence type="ECO:0000313" key="2">
    <source>
        <dbReference type="EMBL" id="KCZ52071.1"/>
    </source>
</evidence>
<protein>
    <recommendedName>
        <fullName evidence="1">DUF4935 domain-containing protein</fullName>
    </recommendedName>
</protein>
<evidence type="ECO:0000313" key="3">
    <source>
        <dbReference type="Proteomes" id="UP000027037"/>
    </source>
</evidence>
<accession>A0A062TVP3</accession>